<accession>A0A2T1AMS3</accession>
<dbReference type="Pfam" id="PF00583">
    <property type="entry name" value="Acetyltransf_1"/>
    <property type="match status" value="1"/>
</dbReference>
<dbReference type="Gene3D" id="3.40.630.30">
    <property type="match status" value="1"/>
</dbReference>
<proteinExistence type="predicted"/>
<keyword evidence="2" id="KW-0808">Transferase</keyword>
<dbReference type="AlphaFoldDB" id="A0A2T1AMS3"/>
<evidence type="ECO:0000313" key="2">
    <source>
        <dbReference type="EMBL" id="PRZ49853.1"/>
    </source>
</evidence>
<organism evidence="2 3">
    <name type="scientific">Tritonibacter scottomollicae</name>
    <name type="common">Epibacterium scottomollicae</name>
    <dbReference type="NCBI Taxonomy" id="483013"/>
    <lineage>
        <taxon>Bacteria</taxon>
        <taxon>Pseudomonadati</taxon>
        <taxon>Pseudomonadota</taxon>
        <taxon>Alphaproteobacteria</taxon>
        <taxon>Rhodobacterales</taxon>
        <taxon>Paracoccaceae</taxon>
        <taxon>Tritonibacter</taxon>
    </lineage>
</organism>
<dbReference type="CDD" id="cd04301">
    <property type="entry name" value="NAT_SF"/>
    <property type="match status" value="1"/>
</dbReference>
<dbReference type="EMBL" id="PVUF01000001">
    <property type="protein sequence ID" value="PRZ49853.1"/>
    <property type="molecule type" value="Genomic_DNA"/>
</dbReference>
<dbReference type="InterPro" id="IPR016181">
    <property type="entry name" value="Acyl_CoA_acyltransferase"/>
</dbReference>
<reference evidence="2 3" key="1">
    <citation type="submission" date="2018-03" db="EMBL/GenBank/DDBJ databases">
        <title>Genomic Encyclopedia of Archaeal and Bacterial Type Strains, Phase II (KMG-II): from individual species to whole genera.</title>
        <authorList>
            <person name="Goeker M."/>
        </authorList>
    </citation>
    <scope>NUCLEOTIDE SEQUENCE [LARGE SCALE GENOMIC DNA]</scope>
    <source>
        <strain evidence="2 3">DSM 25328</strain>
    </source>
</reference>
<dbReference type="InterPro" id="IPR000182">
    <property type="entry name" value="GNAT_dom"/>
</dbReference>
<dbReference type="Proteomes" id="UP000237718">
    <property type="component" value="Unassembled WGS sequence"/>
</dbReference>
<sequence>MSTTAVTDPKYYDVVEATWPCLRKEELGAITLRVGAGGGSRVSAATAEAEVSDDQIAEAEAAMQALDQPRLFMIRDGQVDLDAQLDRLGYVVVDPVVLWTCAPSLLTDVPIPRVTTFDVWEPLAIQREIWETGGIGPARLAVMHRAVGPKTALLGRWDDKPAGVAYVGLHGDIAMLHALEILPHQRRKGMGVWMMRQAAVWAEQHGAAELSVLCTRANVAANALYSGLGMTEAGGYHYRIKH</sequence>
<dbReference type="PROSITE" id="PS51186">
    <property type="entry name" value="GNAT"/>
    <property type="match status" value="1"/>
</dbReference>
<feature type="domain" description="N-acetyltransferase" evidence="1">
    <location>
        <begin position="109"/>
        <end position="242"/>
    </location>
</feature>
<name>A0A2T1AMS3_TRISK</name>
<evidence type="ECO:0000259" key="1">
    <source>
        <dbReference type="PROSITE" id="PS51186"/>
    </source>
</evidence>
<evidence type="ECO:0000313" key="3">
    <source>
        <dbReference type="Proteomes" id="UP000237718"/>
    </source>
</evidence>
<dbReference type="GO" id="GO:0016747">
    <property type="term" value="F:acyltransferase activity, transferring groups other than amino-acyl groups"/>
    <property type="evidence" value="ECO:0007669"/>
    <property type="project" value="InterPro"/>
</dbReference>
<dbReference type="RefSeq" id="WP_106161413.1">
    <property type="nucleotide sequence ID" value="NZ_PVUF01000001.1"/>
</dbReference>
<gene>
    <name evidence="2" type="ORF">CLV89_10167</name>
</gene>
<dbReference type="OrthoDB" id="7301318at2"/>
<comment type="caution">
    <text evidence="2">The sequence shown here is derived from an EMBL/GenBank/DDBJ whole genome shotgun (WGS) entry which is preliminary data.</text>
</comment>
<protein>
    <submittedName>
        <fullName evidence="2">Acetyltransferase (GNAT) family protein</fullName>
    </submittedName>
</protein>
<dbReference type="SUPFAM" id="SSF55729">
    <property type="entry name" value="Acyl-CoA N-acyltransferases (Nat)"/>
    <property type="match status" value="1"/>
</dbReference>